<protein>
    <submittedName>
        <fullName evidence="2">Transcriptional regulator</fullName>
    </submittedName>
</protein>
<dbReference type="Pfam" id="PF13560">
    <property type="entry name" value="HTH_31"/>
    <property type="match status" value="1"/>
</dbReference>
<dbReference type="RefSeq" id="WP_126803063.1">
    <property type="nucleotide sequence ID" value="NZ_PIPL01000001.1"/>
</dbReference>
<dbReference type="Proteomes" id="UP000288293">
    <property type="component" value="Unassembled WGS sequence"/>
</dbReference>
<dbReference type="OrthoDB" id="7365273at2"/>
<dbReference type="SUPFAM" id="SSF47413">
    <property type="entry name" value="lambda repressor-like DNA-binding domains"/>
    <property type="match status" value="1"/>
</dbReference>
<evidence type="ECO:0000259" key="1">
    <source>
        <dbReference type="PROSITE" id="PS50943"/>
    </source>
</evidence>
<dbReference type="EMBL" id="PIPL01000001">
    <property type="protein sequence ID" value="RUO26249.1"/>
    <property type="molecule type" value="Genomic_DNA"/>
</dbReference>
<keyword evidence="3" id="KW-1185">Reference proteome</keyword>
<evidence type="ECO:0000313" key="2">
    <source>
        <dbReference type="EMBL" id="RUO26249.1"/>
    </source>
</evidence>
<dbReference type="AlphaFoldDB" id="A0A432W878"/>
<comment type="caution">
    <text evidence="2">The sequence shown here is derived from an EMBL/GenBank/DDBJ whole genome shotgun (WGS) entry which is preliminary data.</text>
</comment>
<name>A0A432W878_9GAMM</name>
<dbReference type="InterPro" id="IPR001387">
    <property type="entry name" value="Cro/C1-type_HTH"/>
</dbReference>
<dbReference type="Gene3D" id="1.10.260.40">
    <property type="entry name" value="lambda repressor-like DNA-binding domains"/>
    <property type="match status" value="1"/>
</dbReference>
<proteinExistence type="predicted"/>
<gene>
    <name evidence="2" type="ORF">CWE09_05915</name>
</gene>
<dbReference type="InterPro" id="IPR010982">
    <property type="entry name" value="Lambda_DNA-bd_dom_sf"/>
</dbReference>
<dbReference type="CDD" id="cd00093">
    <property type="entry name" value="HTH_XRE"/>
    <property type="match status" value="1"/>
</dbReference>
<dbReference type="SMART" id="SM00530">
    <property type="entry name" value="HTH_XRE"/>
    <property type="match status" value="1"/>
</dbReference>
<feature type="domain" description="HTH cro/C1-type" evidence="1">
    <location>
        <begin position="24"/>
        <end position="53"/>
    </location>
</feature>
<reference evidence="2 3" key="1">
    <citation type="journal article" date="2011" name="Front. Microbiol.">
        <title>Genomic signatures of strain selection and enhancement in Bacillus atrophaeus var. globigii, a historical biowarfare simulant.</title>
        <authorList>
            <person name="Gibbons H.S."/>
            <person name="Broomall S.M."/>
            <person name="McNew L.A."/>
            <person name="Daligault H."/>
            <person name="Chapman C."/>
            <person name="Bruce D."/>
            <person name="Karavis M."/>
            <person name="Krepps M."/>
            <person name="McGregor P.A."/>
            <person name="Hong C."/>
            <person name="Park K.H."/>
            <person name="Akmal A."/>
            <person name="Feldman A."/>
            <person name="Lin J.S."/>
            <person name="Chang W.E."/>
            <person name="Higgs B.W."/>
            <person name="Demirev P."/>
            <person name="Lindquist J."/>
            <person name="Liem A."/>
            <person name="Fochler E."/>
            <person name="Read T.D."/>
            <person name="Tapia R."/>
            <person name="Johnson S."/>
            <person name="Bishop-Lilly K.A."/>
            <person name="Detter C."/>
            <person name="Han C."/>
            <person name="Sozhamannan S."/>
            <person name="Rosenzweig C.N."/>
            <person name="Skowronski E.W."/>
        </authorList>
    </citation>
    <scope>NUCLEOTIDE SEQUENCE [LARGE SCALE GENOMIC DNA]</scope>
    <source>
        <strain evidence="2 3">MLST1</strain>
    </source>
</reference>
<sequence>MKDKRQRTYSLINKKALRLLADLIRISRLQQGFTLAEVAERAGISVSSLKRIEGADAKCEIGMVFEVATILRVPLFVPEGGSLTRHIQQAEEKLALLPKTAPKRKVDGVKDDF</sequence>
<organism evidence="2 3">
    <name type="scientific">Aliidiomarina minuta</name>
    <dbReference type="NCBI Taxonomy" id="880057"/>
    <lineage>
        <taxon>Bacteria</taxon>
        <taxon>Pseudomonadati</taxon>
        <taxon>Pseudomonadota</taxon>
        <taxon>Gammaproteobacteria</taxon>
        <taxon>Alteromonadales</taxon>
        <taxon>Idiomarinaceae</taxon>
        <taxon>Aliidiomarina</taxon>
    </lineage>
</organism>
<accession>A0A432W878</accession>
<dbReference type="GO" id="GO:0003677">
    <property type="term" value="F:DNA binding"/>
    <property type="evidence" value="ECO:0007669"/>
    <property type="project" value="InterPro"/>
</dbReference>
<evidence type="ECO:0000313" key="3">
    <source>
        <dbReference type="Proteomes" id="UP000288293"/>
    </source>
</evidence>
<dbReference type="PROSITE" id="PS50943">
    <property type="entry name" value="HTH_CROC1"/>
    <property type="match status" value="1"/>
</dbReference>